<feature type="transmembrane region" description="Helical" evidence="9">
    <location>
        <begin position="21"/>
        <end position="42"/>
    </location>
</feature>
<dbReference type="GO" id="GO:0016020">
    <property type="term" value="C:membrane"/>
    <property type="evidence" value="ECO:0007669"/>
    <property type="project" value="InterPro"/>
</dbReference>
<keyword evidence="3" id="KW-0808">Transferase</keyword>
<dbReference type="OrthoDB" id="1929172at2759"/>
<organism evidence="10 11">
    <name type="scientific">Protea cynaroides</name>
    <dbReference type="NCBI Taxonomy" id="273540"/>
    <lineage>
        <taxon>Eukaryota</taxon>
        <taxon>Viridiplantae</taxon>
        <taxon>Streptophyta</taxon>
        <taxon>Embryophyta</taxon>
        <taxon>Tracheophyta</taxon>
        <taxon>Spermatophyta</taxon>
        <taxon>Magnoliopsida</taxon>
        <taxon>Proteales</taxon>
        <taxon>Proteaceae</taxon>
        <taxon>Protea</taxon>
    </lineage>
</organism>
<evidence type="ECO:0000313" key="10">
    <source>
        <dbReference type="EMBL" id="KAJ4976943.1"/>
    </source>
</evidence>
<keyword evidence="4 9" id="KW-0812">Transmembrane</keyword>
<keyword evidence="5 9" id="KW-1133">Transmembrane helix</keyword>
<dbReference type="GO" id="GO:0030244">
    <property type="term" value="P:cellulose biosynthetic process"/>
    <property type="evidence" value="ECO:0007669"/>
    <property type="project" value="InterPro"/>
</dbReference>
<dbReference type="GO" id="GO:0071555">
    <property type="term" value="P:cell wall organization"/>
    <property type="evidence" value="ECO:0007669"/>
    <property type="project" value="UniProtKB-KW"/>
</dbReference>
<keyword evidence="6 9" id="KW-0472">Membrane</keyword>
<evidence type="ECO:0000256" key="2">
    <source>
        <dbReference type="ARBA" id="ARBA00022676"/>
    </source>
</evidence>
<evidence type="ECO:0000256" key="5">
    <source>
        <dbReference type="ARBA" id="ARBA00022989"/>
    </source>
</evidence>
<comment type="caution">
    <text evidence="10">The sequence shown here is derived from an EMBL/GenBank/DDBJ whole genome shotgun (WGS) entry which is preliminary data.</text>
</comment>
<comment type="subcellular location">
    <subcellularLocation>
        <location evidence="1">Endomembrane system</location>
        <topology evidence="1">Multi-pass membrane protein</topology>
    </subcellularLocation>
</comment>
<dbReference type="GO" id="GO:0016760">
    <property type="term" value="F:cellulose synthase (UDP-forming) activity"/>
    <property type="evidence" value="ECO:0007669"/>
    <property type="project" value="InterPro"/>
</dbReference>
<evidence type="ECO:0000313" key="11">
    <source>
        <dbReference type="Proteomes" id="UP001141806"/>
    </source>
</evidence>
<accession>A0A9Q0KU95</accession>
<dbReference type="AlphaFoldDB" id="A0A9Q0KU95"/>
<evidence type="ECO:0000256" key="4">
    <source>
        <dbReference type="ARBA" id="ARBA00022692"/>
    </source>
</evidence>
<dbReference type="PANTHER" id="PTHR13301">
    <property type="entry name" value="X-BOX TRANSCRIPTION FACTOR-RELATED"/>
    <property type="match status" value="1"/>
</dbReference>
<evidence type="ECO:0000256" key="9">
    <source>
        <dbReference type="SAM" id="Phobius"/>
    </source>
</evidence>
<dbReference type="Proteomes" id="UP001141806">
    <property type="component" value="Unassembled WGS sequence"/>
</dbReference>
<evidence type="ECO:0000256" key="8">
    <source>
        <dbReference type="PIRSR" id="PIRSR605150-2"/>
    </source>
</evidence>
<dbReference type="Gene3D" id="3.90.550.10">
    <property type="entry name" value="Spore Coat Polysaccharide Biosynthesis Protein SpsA, Chain A"/>
    <property type="match status" value="1"/>
</dbReference>
<dbReference type="InterPro" id="IPR029044">
    <property type="entry name" value="Nucleotide-diphossugar_trans"/>
</dbReference>
<evidence type="ECO:0000256" key="7">
    <source>
        <dbReference type="ARBA" id="ARBA00023316"/>
    </source>
</evidence>
<evidence type="ECO:0000256" key="1">
    <source>
        <dbReference type="ARBA" id="ARBA00004127"/>
    </source>
</evidence>
<name>A0A9Q0KU95_9MAGN</name>
<dbReference type="EMBL" id="JAMYWD010000003">
    <property type="protein sequence ID" value="KAJ4976943.1"/>
    <property type="molecule type" value="Genomic_DNA"/>
</dbReference>
<feature type="binding site" evidence="8">
    <location>
        <position position="101"/>
    </location>
    <ligand>
        <name>UDP-alpha-D-glucose</name>
        <dbReference type="ChEBI" id="CHEBI:58885"/>
    </ligand>
</feature>
<gene>
    <name evidence="10" type="ORF">NE237_002049</name>
</gene>
<keyword evidence="2" id="KW-0328">Glycosyltransferase</keyword>
<feature type="transmembrane region" description="Helical" evidence="9">
    <location>
        <begin position="54"/>
        <end position="74"/>
    </location>
</feature>
<keyword evidence="7" id="KW-0961">Cell wall biogenesis/degradation</keyword>
<dbReference type="GO" id="GO:0012505">
    <property type="term" value="C:endomembrane system"/>
    <property type="evidence" value="ECO:0007669"/>
    <property type="project" value="UniProtKB-SubCell"/>
</dbReference>
<proteinExistence type="predicted"/>
<dbReference type="Pfam" id="PF03552">
    <property type="entry name" value="Cellulose_synt"/>
    <property type="match status" value="1"/>
</dbReference>
<protein>
    <submittedName>
        <fullName evidence="10">Uncharacterized protein</fullName>
    </submittedName>
</protein>
<feature type="binding site" evidence="8">
    <location>
        <position position="130"/>
    </location>
    <ligand>
        <name>UDP-alpha-D-glucose</name>
        <dbReference type="ChEBI" id="CHEBI:58885"/>
    </ligand>
</feature>
<sequence length="242" mass="28111">MVTARDEYLPLFETKEAKGRVACRLFAVSMLLAISMVVVYRVKHVPSGEGTQGRWAWIGLFLTEIWFFLSWILHQAVRWNPYEKELPGVDILVCTADPKVEPLIMVINTVLSMMAYDYPPEKLTVYLLDDGGSELTFYAMLEASCFSKHWLPFYKQFKVKPPSPAAYFSSHDSDDPLHPQMANHYNSIKKLYREMENRIKIVIEVGRVPQEIRREHKGFLEWNTVFSPRDLQTILEVKLHAI</sequence>
<evidence type="ECO:0000256" key="6">
    <source>
        <dbReference type="ARBA" id="ARBA00023136"/>
    </source>
</evidence>
<dbReference type="InterPro" id="IPR005150">
    <property type="entry name" value="Cellulose_synth"/>
</dbReference>
<evidence type="ECO:0000256" key="3">
    <source>
        <dbReference type="ARBA" id="ARBA00022679"/>
    </source>
</evidence>
<reference evidence="10" key="1">
    <citation type="journal article" date="2023" name="Plant J.">
        <title>The genome of the king protea, Protea cynaroides.</title>
        <authorList>
            <person name="Chang J."/>
            <person name="Duong T.A."/>
            <person name="Schoeman C."/>
            <person name="Ma X."/>
            <person name="Roodt D."/>
            <person name="Barker N."/>
            <person name="Li Z."/>
            <person name="Van de Peer Y."/>
            <person name="Mizrachi E."/>
        </authorList>
    </citation>
    <scope>NUCLEOTIDE SEQUENCE</scope>
    <source>
        <tissue evidence="10">Young leaves</tissue>
    </source>
</reference>
<keyword evidence="11" id="KW-1185">Reference proteome</keyword>